<proteinExistence type="predicted"/>
<dbReference type="Pfam" id="PF13482">
    <property type="entry name" value="RNase_H_2"/>
    <property type="match status" value="1"/>
</dbReference>
<evidence type="ECO:0000259" key="1">
    <source>
        <dbReference type="Pfam" id="PF13482"/>
    </source>
</evidence>
<dbReference type="Gene3D" id="3.60.21.10">
    <property type="match status" value="1"/>
</dbReference>
<organism evidence="3 4">
    <name type="scientific">Thermogemmatispora aurantia</name>
    <dbReference type="NCBI Taxonomy" id="2045279"/>
    <lineage>
        <taxon>Bacteria</taxon>
        <taxon>Bacillati</taxon>
        <taxon>Chloroflexota</taxon>
        <taxon>Ktedonobacteria</taxon>
        <taxon>Thermogemmatisporales</taxon>
        <taxon>Thermogemmatisporaceae</taxon>
        <taxon>Thermogemmatispora</taxon>
    </lineage>
</organism>
<feature type="domain" description="YprB ribonuclease H-like" evidence="1">
    <location>
        <begin position="311"/>
        <end position="486"/>
    </location>
</feature>
<evidence type="ECO:0000313" key="4">
    <source>
        <dbReference type="Proteomes" id="UP000334820"/>
    </source>
</evidence>
<comment type="caution">
    <text evidence="3">The sequence shown here is derived from an EMBL/GenBank/DDBJ whole genome shotgun (WGS) entry which is preliminary data.</text>
</comment>
<dbReference type="SUPFAM" id="SSF53098">
    <property type="entry name" value="Ribonuclease H-like"/>
    <property type="match status" value="1"/>
</dbReference>
<name>A0A5J4K732_9CHLR</name>
<dbReference type="SUPFAM" id="SSF56300">
    <property type="entry name" value="Metallo-dependent phosphatases"/>
    <property type="match status" value="1"/>
</dbReference>
<dbReference type="InterPro" id="IPR029461">
    <property type="entry name" value="TT1561-like"/>
</dbReference>
<accession>A0A5J4K732</accession>
<dbReference type="InterPro" id="IPR029052">
    <property type="entry name" value="Metallo-depent_PP-like"/>
</dbReference>
<sequence>MHAMRIFFFSDWRIQRLELAEQLLRSVAPVDVIVYGGDDVRRFLVSSERNYFSQLASYARYGLLGVIGNDCWPEDRLVLRAPGVHDLHAEPLLIEDVGFIGIEGAICDGERNSIGRILHPESEVRAHLDQARRHLGEAARRLVVVSHTPPAGCRLDIGIRFGFSRLGSEALKDFVFTQQPALVLCGHCHSRGGKTALLGKTLVVNGASDDVKPELARAALIELDGTEALPRVSWLEPPARLRGPQIGPRRAERLAAYGITRLDELRTAPPAVLKAIQFGPRRRLLLESYLRACEENRPVWLGSLQLPPSLLFYDVETGLASADPLQGGEAPEPWLIGVFDGQELRQWAVPEEDRGRRRAMYEEFLAYIAAHPGATLCSWSGHRFDERSVEEGIVRWAPSLLARWWPLPKLDLLQALRKILVLPLTSWSLKEVATWCGFHFSGDLDGFEAGLLYEEYRVYGEPLPVETLMGYNAEDVLALAHVMQYLLGTVPTTSGSSISSPYPGRGQPAPS</sequence>
<dbReference type="InterPro" id="IPR012337">
    <property type="entry name" value="RNaseH-like_sf"/>
</dbReference>
<feature type="domain" description="Metallophosphoesterase TT1561-like" evidence="2">
    <location>
        <begin position="97"/>
        <end position="206"/>
    </location>
</feature>
<dbReference type="AlphaFoldDB" id="A0A5J4K732"/>
<dbReference type="Pfam" id="PF14582">
    <property type="entry name" value="Metallophos_3"/>
    <property type="match status" value="1"/>
</dbReference>
<reference evidence="3 4" key="1">
    <citation type="journal article" date="2019" name="Int. J. Syst. Evol. Microbiol.">
        <title>Thermogemmatispora aurantia sp. nov. and Thermogemmatispora argillosa sp. nov., within the class Ktedonobacteria, and emended description of the genus Thermogemmatispora.</title>
        <authorList>
            <person name="Zheng Y."/>
            <person name="Wang C.M."/>
            <person name="Sakai Y."/>
            <person name="Abe K."/>
            <person name="Yokota A."/>
            <person name="Yabe S."/>
        </authorList>
    </citation>
    <scope>NUCLEOTIDE SEQUENCE [LARGE SCALE GENOMIC DNA]</scope>
    <source>
        <strain evidence="3 4">A1-2</strain>
    </source>
</reference>
<dbReference type="InterPro" id="IPR038720">
    <property type="entry name" value="YprB_RNase_H-like_dom"/>
</dbReference>
<evidence type="ECO:0000259" key="2">
    <source>
        <dbReference type="Pfam" id="PF14582"/>
    </source>
</evidence>
<evidence type="ECO:0000313" key="3">
    <source>
        <dbReference type="EMBL" id="GER82882.1"/>
    </source>
</evidence>
<keyword evidence="4" id="KW-1185">Reference proteome</keyword>
<dbReference type="Proteomes" id="UP000334820">
    <property type="component" value="Unassembled WGS sequence"/>
</dbReference>
<protein>
    <submittedName>
        <fullName evidence="3">Uncharacterized protein</fullName>
    </submittedName>
</protein>
<dbReference type="EMBL" id="BKZV01000002">
    <property type="protein sequence ID" value="GER82882.1"/>
    <property type="molecule type" value="Genomic_DNA"/>
</dbReference>
<gene>
    <name evidence="3" type="ORF">KTAU_15190</name>
</gene>